<dbReference type="SMART" id="SM00233">
    <property type="entry name" value="PH"/>
    <property type="match status" value="1"/>
</dbReference>
<evidence type="ECO:0000256" key="4">
    <source>
        <dbReference type="PROSITE-ProRule" id="PRU00288"/>
    </source>
</evidence>
<dbReference type="InterPro" id="IPR011993">
    <property type="entry name" value="PH-like_dom_sf"/>
</dbReference>
<keyword evidence="5" id="KW-0343">GTPase activation</keyword>
<reference evidence="9 10" key="1">
    <citation type="submission" date="2024-01" db="EMBL/GenBank/DDBJ databases">
        <authorList>
            <person name="Allen C."/>
            <person name="Tagirdzhanova G."/>
        </authorList>
    </citation>
    <scope>NUCLEOTIDE SEQUENCE [LARGE SCALE GENOMIC DNA]</scope>
    <source>
        <strain evidence="9 10">CBS 119000</strain>
    </source>
</reference>
<feature type="compositionally biased region" description="Polar residues" evidence="6">
    <location>
        <begin position="293"/>
        <end position="305"/>
    </location>
</feature>
<keyword evidence="5" id="KW-0677">Repeat</keyword>
<feature type="compositionally biased region" description="Basic and acidic residues" evidence="6">
    <location>
        <begin position="1238"/>
        <end position="1247"/>
    </location>
</feature>
<dbReference type="CDD" id="cd07608">
    <property type="entry name" value="BAR_ArfGAP_fungi"/>
    <property type="match status" value="1"/>
</dbReference>
<evidence type="ECO:0000256" key="1">
    <source>
        <dbReference type="ARBA" id="ARBA00022723"/>
    </source>
</evidence>
<evidence type="ECO:0000256" key="6">
    <source>
        <dbReference type="SAM" id="MobiDB-lite"/>
    </source>
</evidence>
<dbReference type="SUPFAM" id="SSF50729">
    <property type="entry name" value="PH domain-like"/>
    <property type="match status" value="1"/>
</dbReference>
<feature type="compositionally biased region" description="Low complexity" evidence="6">
    <location>
        <begin position="1205"/>
        <end position="1234"/>
    </location>
</feature>
<dbReference type="PANTHER" id="PTHR23180:SF160">
    <property type="entry name" value="ADP-RIBOSYLATION FACTOR GTPASE-ACTIVATING PROTEIN EFFECTOR PROTEIN 1"/>
    <property type="match status" value="1"/>
</dbReference>
<dbReference type="PROSITE" id="PS50003">
    <property type="entry name" value="PH_DOMAIN"/>
    <property type="match status" value="1"/>
</dbReference>
<keyword evidence="10" id="KW-1185">Reference proteome</keyword>
<dbReference type="InterPro" id="IPR037278">
    <property type="entry name" value="ARFGAP/RecO"/>
</dbReference>
<feature type="region of interest" description="Disordered" evidence="6">
    <location>
        <begin position="842"/>
        <end position="939"/>
    </location>
</feature>
<dbReference type="InterPro" id="IPR027267">
    <property type="entry name" value="AH/BAR_dom_sf"/>
</dbReference>
<dbReference type="InterPro" id="IPR038508">
    <property type="entry name" value="ArfGAP_dom_sf"/>
</dbReference>
<dbReference type="Gene3D" id="1.10.220.150">
    <property type="entry name" value="Arf GTPase activating protein"/>
    <property type="match status" value="1"/>
</dbReference>
<comment type="caution">
    <text evidence="9">The sequence shown here is derived from an EMBL/GenBank/DDBJ whole genome shotgun (WGS) entry which is preliminary data.</text>
</comment>
<evidence type="ECO:0000256" key="2">
    <source>
        <dbReference type="ARBA" id="ARBA00022771"/>
    </source>
</evidence>
<feature type="domain" description="PH" evidence="7">
    <location>
        <begin position="731"/>
        <end position="838"/>
    </location>
</feature>
<keyword evidence="5" id="KW-0963">Cytoplasm</keyword>
<dbReference type="InterPro" id="IPR045258">
    <property type="entry name" value="ACAP1/2/3-like"/>
</dbReference>
<keyword evidence="3 5" id="KW-0862">Zinc</keyword>
<keyword evidence="1 5" id="KW-0479">Metal-binding</keyword>
<feature type="region of interest" description="Disordered" evidence="6">
    <location>
        <begin position="1119"/>
        <end position="1149"/>
    </location>
</feature>
<feature type="compositionally biased region" description="Pro residues" evidence="6">
    <location>
        <begin position="1120"/>
        <end position="1130"/>
    </location>
</feature>
<evidence type="ECO:0000313" key="10">
    <source>
        <dbReference type="Proteomes" id="UP001642502"/>
    </source>
</evidence>
<dbReference type="PANTHER" id="PTHR23180">
    <property type="entry name" value="CENTAURIN/ARF"/>
    <property type="match status" value="1"/>
</dbReference>
<dbReference type="Gene3D" id="2.30.29.30">
    <property type="entry name" value="Pleckstrin-homology domain (PH domain)/Phosphotyrosine-binding domain (PTB)"/>
    <property type="match status" value="1"/>
</dbReference>
<evidence type="ECO:0000256" key="3">
    <source>
        <dbReference type="ARBA" id="ARBA00022833"/>
    </source>
</evidence>
<dbReference type="Pfam" id="PF16746">
    <property type="entry name" value="BAR_3"/>
    <property type="match status" value="1"/>
</dbReference>
<gene>
    <name evidence="9" type="ORF">SEPCBS119000_006384</name>
</gene>
<dbReference type="Proteomes" id="UP001642502">
    <property type="component" value="Unassembled WGS sequence"/>
</dbReference>
<feature type="compositionally biased region" description="Low complexity" evidence="6">
    <location>
        <begin position="1131"/>
        <end position="1144"/>
    </location>
</feature>
<dbReference type="InterPro" id="IPR001164">
    <property type="entry name" value="ArfGAP_dom"/>
</dbReference>
<feature type="region of interest" description="Disordered" evidence="6">
    <location>
        <begin position="661"/>
        <end position="689"/>
    </location>
</feature>
<evidence type="ECO:0000259" key="7">
    <source>
        <dbReference type="PROSITE" id="PS50003"/>
    </source>
</evidence>
<proteinExistence type="predicted"/>
<feature type="region of interest" description="Disordered" evidence="6">
    <location>
        <begin position="122"/>
        <end position="160"/>
    </location>
</feature>
<dbReference type="Pfam" id="PF00169">
    <property type="entry name" value="PH"/>
    <property type="match status" value="1"/>
</dbReference>
<feature type="compositionally biased region" description="Basic and acidic residues" evidence="6">
    <location>
        <begin position="589"/>
        <end position="601"/>
    </location>
</feature>
<feature type="compositionally biased region" description="Polar residues" evidence="6">
    <location>
        <begin position="604"/>
        <end position="625"/>
    </location>
</feature>
<accession>A0ABP0E353</accession>
<feature type="domain" description="Arf-GAP" evidence="8">
    <location>
        <begin position="941"/>
        <end position="1065"/>
    </location>
</feature>
<sequence>MGITASRPDEGVVFFRDQNRLSISSLVITSARRRTSVNIAPNAFPATRFSATRSLGDNAPLEFVQDTGSSSAASGPQFLLKLPNDEELTFTFTFVIRQTPTIENPPNSLNASNNAAAAAAGTATTASSSPPIGTSAPAAPAATATTSPEPRAGAADATASSTVDTVINGLTFVQASNLREVENLLTREFDADPNLHKNSNVELVGDFTTGGSPSVTFDWSWQWKPPRTLEDKGGGWRNSCSFVEYDQRAHRLETLASFSFYVSNSSNIAPVHPSSPTPSLFLGAPPRIRVASAQSVDSRISSNNEAAEEAPNSPQTVFPDASGFLTATQAQPPIPAIASTLTPVLEPVKVDVSCPRPGDDVSVADDGPLFRATIKALEQKTGNMRMQMKKVIKRAEHAYATMVDSNEAFSSFMDALKETSSTNANAVQPAIDHYFDKIAREILTYERQNTFNLQRIIIDPLTKLYTMDIKQAEAKKRDFEEESKDYYAYVGRYLGQRHDNLKTKKLAESDTKYQTKRRNFELKRFDYSSFMQDLSGGRKEQEVLSHLTRYADSQAKSFLNAAKKVDGLLPQLEALSNEVQLANKEYQYRRREREEKRRYLEKSNGLSSSAPTTDSDNYSTAPAVTSNGIGIVNKANTNTKPISIAPTAATTTQSIMDTDLGRADSTGSQMRAGSAGTVDAASGNPSRLSASLGSTHHVIVGSPPQNHKFKGIRDLEERDQSQASALEKTDSQRKEGLLWALNRPGSHVDPRSALNKQGWHKFWIVLDQGKLSEYSNWKQKLDLHMDPIDLRMASVREARNAERRFTFEVITPHYKRVYQATSEEDMNSWIASINNALQSAMEGRDYEKPAPAVSSDNGSSSFPNRDIGSMFTGKSTSLSHGHRGRDGHGISAVGGAVANALTGGSSSSSRGNTGIPSRRITVGGRPSAPRAASSSYEENPGKLLQMLRDADQGNAYCADCGSTAKVEWVSINLAIILCIECSGIHRSLGTHISKVRSLTLDINSFTTDIIELLMLVGNRVANMIWEARLDPAAKLAPTANREQRLRYITSKYVDHVFVEPISTTLSHYSTADETLLASVKKNDIQQVIYALALKANPNAVDLSRGTHVVFLALAAADPASPSPVPPPSPSPSQSGTSRPGTSGSMIAAAEPKSKPVSFPVAELLLQNGAQIPATLPAFPLSQSAQHFLEAKRGRIGAGLNIAQDGSSSTSSVSSIGSGISGASSMSPSVSSGAGAMERMAREKEARLQKRLSAGGRLARSPIPER</sequence>
<feature type="compositionally biased region" description="Polar residues" evidence="6">
    <location>
        <begin position="854"/>
        <end position="863"/>
    </location>
</feature>
<name>A0ABP0E353_9PEZI</name>
<protein>
    <recommendedName>
        <fullName evidence="5">ADP-ribosylation factor GTPase-activating protein</fullName>
    </recommendedName>
</protein>
<dbReference type="SMART" id="SM00105">
    <property type="entry name" value="ArfGap"/>
    <property type="match status" value="1"/>
</dbReference>
<evidence type="ECO:0000256" key="5">
    <source>
        <dbReference type="RuleBase" id="RU369028"/>
    </source>
</evidence>
<dbReference type="PROSITE" id="PS50115">
    <property type="entry name" value="ARFGAP"/>
    <property type="match status" value="1"/>
</dbReference>
<keyword evidence="5" id="KW-0040">ANK repeat</keyword>
<keyword evidence="2 4" id="KW-0863">Zinc-finger</keyword>
<comment type="function">
    <text evidence="5">GTPase-activating protein for the ADP ribosylation factor family.</text>
</comment>
<dbReference type="Pfam" id="PF01412">
    <property type="entry name" value="ArfGap"/>
    <property type="match status" value="1"/>
</dbReference>
<organism evidence="9 10">
    <name type="scientific">Sporothrix epigloea</name>
    <dbReference type="NCBI Taxonomy" id="1892477"/>
    <lineage>
        <taxon>Eukaryota</taxon>
        <taxon>Fungi</taxon>
        <taxon>Dikarya</taxon>
        <taxon>Ascomycota</taxon>
        <taxon>Pezizomycotina</taxon>
        <taxon>Sordariomycetes</taxon>
        <taxon>Sordariomycetidae</taxon>
        <taxon>Ophiostomatales</taxon>
        <taxon>Ophiostomataceae</taxon>
        <taxon>Sporothrix</taxon>
    </lineage>
</organism>
<dbReference type="InterPro" id="IPR001849">
    <property type="entry name" value="PH_domain"/>
</dbReference>
<feature type="compositionally biased region" description="Low complexity" evidence="6">
    <location>
        <begin position="925"/>
        <end position="935"/>
    </location>
</feature>
<dbReference type="EMBL" id="CAWUON010000162">
    <property type="protein sequence ID" value="CAK7274852.1"/>
    <property type="molecule type" value="Genomic_DNA"/>
</dbReference>
<dbReference type="SUPFAM" id="SSF103657">
    <property type="entry name" value="BAR/IMD domain-like"/>
    <property type="match status" value="1"/>
</dbReference>
<dbReference type="CDD" id="cd08204">
    <property type="entry name" value="ArfGap"/>
    <property type="match status" value="1"/>
</dbReference>
<feature type="region of interest" description="Disordered" evidence="6">
    <location>
        <begin position="1202"/>
        <end position="1265"/>
    </location>
</feature>
<evidence type="ECO:0000259" key="8">
    <source>
        <dbReference type="PROSITE" id="PS50115"/>
    </source>
</evidence>
<comment type="subcellular location">
    <subcellularLocation>
        <location evidence="5">Cytoplasm</location>
    </subcellularLocation>
</comment>
<evidence type="ECO:0000313" key="9">
    <source>
        <dbReference type="EMBL" id="CAK7274852.1"/>
    </source>
</evidence>
<feature type="region of interest" description="Disordered" evidence="6">
    <location>
        <begin position="293"/>
        <end position="320"/>
    </location>
</feature>
<dbReference type="SUPFAM" id="SSF57863">
    <property type="entry name" value="ArfGap/RecO-like zinc finger"/>
    <property type="match status" value="1"/>
</dbReference>
<dbReference type="Gene3D" id="1.20.1270.60">
    <property type="entry name" value="Arfaptin homology (AH) domain/BAR domain"/>
    <property type="match status" value="1"/>
</dbReference>
<dbReference type="InterPro" id="IPR004148">
    <property type="entry name" value="BAR_dom"/>
</dbReference>
<feature type="region of interest" description="Disordered" evidence="6">
    <location>
        <begin position="589"/>
        <end position="625"/>
    </location>
</feature>